<dbReference type="Pfam" id="PF03816">
    <property type="entry name" value="LytR_cpsA_psr"/>
    <property type="match status" value="1"/>
</dbReference>
<comment type="caution">
    <text evidence="4">The sequence shown here is derived from an EMBL/GenBank/DDBJ whole genome shotgun (WGS) entry which is preliminary data.</text>
</comment>
<organism evidence="4 5">
    <name type="scientific">Filifactor villosus</name>
    <dbReference type="NCBI Taxonomy" id="29374"/>
    <lineage>
        <taxon>Bacteria</taxon>
        <taxon>Bacillati</taxon>
        <taxon>Bacillota</taxon>
        <taxon>Clostridia</taxon>
        <taxon>Peptostreptococcales</taxon>
        <taxon>Filifactoraceae</taxon>
        <taxon>Filifactor</taxon>
    </lineage>
</organism>
<reference evidence="5" key="1">
    <citation type="journal article" date="2019" name="Int. J. Syst. Evol. Microbiol.">
        <title>The Global Catalogue of Microorganisms (GCM) 10K type strain sequencing project: providing services to taxonomists for standard genome sequencing and annotation.</title>
        <authorList>
            <consortium name="The Broad Institute Genomics Platform"/>
            <consortium name="The Broad Institute Genome Sequencing Center for Infectious Disease"/>
            <person name="Wu L."/>
            <person name="Ma J."/>
        </authorList>
    </citation>
    <scope>NUCLEOTIDE SEQUENCE [LARGE SCALE GENOMIC DNA]</scope>
    <source>
        <strain evidence="5">CCUG 46385</strain>
    </source>
</reference>
<evidence type="ECO:0000313" key="5">
    <source>
        <dbReference type="Proteomes" id="UP001595916"/>
    </source>
</evidence>
<dbReference type="PANTHER" id="PTHR33392">
    <property type="entry name" value="POLYISOPRENYL-TEICHOIC ACID--PEPTIDOGLYCAN TEICHOIC ACID TRANSFERASE TAGU"/>
    <property type="match status" value="1"/>
</dbReference>
<gene>
    <name evidence="4" type="ORF">ACFO4R_00650</name>
</gene>
<feature type="compositionally biased region" description="Low complexity" evidence="2">
    <location>
        <begin position="409"/>
        <end position="423"/>
    </location>
</feature>
<comment type="similarity">
    <text evidence="1">Belongs to the LytR/CpsA/Psr (LCP) family.</text>
</comment>
<keyword evidence="5" id="KW-1185">Reference proteome</keyword>
<dbReference type="EMBL" id="JBHSHL010000003">
    <property type="protein sequence ID" value="MFC4803581.1"/>
    <property type="molecule type" value="Genomic_DNA"/>
</dbReference>
<dbReference type="Gene3D" id="3.40.630.190">
    <property type="entry name" value="LCP protein"/>
    <property type="match status" value="1"/>
</dbReference>
<evidence type="ECO:0000256" key="1">
    <source>
        <dbReference type="ARBA" id="ARBA00006068"/>
    </source>
</evidence>
<proteinExistence type="inferred from homology"/>
<dbReference type="Proteomes" id="UP001595916">
    <property type="component" value="Unassembled WGS sequence"/>
</dbReference>
<evidence type="ECO:0000313" key="4">
    <source>
        <dbReference type="EMBL" id="MFC4803581.1"/>
    </source>
</evidence>
<feature type="region of interest" description="Disordered" evidence="2">
    <location>
        <begin position="330"/>
        <end position="470"/>
    </location>
</feature>
<sequence length="470" mass="52024">MKHFLKVFLITVLSVGIIGTIGTKVYLEHDDKKKKEEITPEVVEVLDKKEGITERTNILVLGVDAPERNREGDIPRSDTMMLVSLDPNKNSAFILSIPRDTRVVLPGRRKATKINHAHRFGGPELSIQAVKELLGIPIHHYAVVDYKALYQIVDKVGGVEITIDHPGGLHYTDNAIKPPLRIDLEQGTHLLDGRKAEQYLRYRKGYTAGDLGRVEAQQKFIGALIDKVLSPESITKIPQLLETVYENVETDLSKKDILQLGVSAANLKPEYIIKDVLAGESLYIGNISYFLMDEPIYNDQIKYMLAGEYSDWEHEKFHKRSTLDIVAIQRQHEGEGKKSKGKKATKTIPEEQNIVHEDTLLEEQEQQEEPTTTQTTEVVEGGEQNPADQTGTNTGDPASAPNPGTAQKPSNPNTGQTPTTPTNPSEPVTLQPGPPTDTTAPTEPEVKNEPKPEPNVPAEPAPVEGQDLFS</sequence>
<dbReference type="NCBIfam" id="TIGR00350">
    <property type="entry name" value="lytR_cpsA_psr"/>
    <property type="match status" value="1"/>
</dbReference>
<feature type="compositionally biased region" description="Polar residues" evidence="2">
    <location>
        <begin position="386"/>
        <end position="408"/>
    </location>
</feature>
<dbReference type="PANTHER" id="PTHR33392:SF6">
    <property type="entry name" value="POLYISOPRENYL-TEICHOIC ACID--PEPTIDOGLYCAN TEICHOIC ACID TRANSFERASE TAGU"/>
    <property type="match status" value="1"/>
</dbReference>
<accession>A0ABV9QIS1</accession>
<dbReference type="InterPro" id="IPR004474">
    <property type="entry name" value="LytR_CpsA_psr"/>
</dbReference>
<feature type="compositionally biased region" description="Low complexity" evidence="2">
    <location>
        <begin position="369"/>
        <end position="384"/>
    </location>
</feature>
<evidence type="ECO:0000256" key="2">
    <source>
        <dbReference type="SAM" id="MobiDB-lite"/>
    </source>
</evidence>
<feature type="domain" description="Cell envelope-related transcriptional attenuator" evidence="3">
    <location>
        <begin position="76"/>
        <end position="229"/>
    </location>
</feature>
<evidence type="ECO:0000259" key="3">
    <source>
        <dbReference type="Pfam" id="PF03816"/>
    </source>
</evidence>
<dbReference type="InterPro" id="IPR050922">
    <property type="entry name" value="LytR/CpsA/Psr_CW_biosynth"/>
</dbReference>
<name>A0ABV9QIS1_9FIRM</name>
<protein>
    <submittedName>
        <fullName evidence="4">LCP family protein</fullName>
    </submittedName>
</protein>
<dbReference type="RefSeq" id="WP_379787023.1">
    <property type="nucleotide sequence ID" value="NZ_JBHSHL010000003.1"/>
</dbReference>